<feature type="transmembrane region" description="Helical" evidence="1">
    <location>
        <begin position="7"/>
        <end position="29"/>
    </location>
</feature>
<organism evidence="3 4">
    <name type="scientific">Staphylococcus auricularis</name>
    <dbReference type="NCBI Taxonomy" id="29379"/>
    <lineage>
        <taxon>Bacteria</taxon>
        <taxon>Bacillati</taxon>
        <taxon>Bacillota</taxon>
        <taxon>Bacilli</taxon>
        <taxon>Bacillales</taxon>
        <taxon>Staphylococcaceae</taxon>
        <taxon>Staphylococcus</taxon>
    </lineage>
</organism>
<proteinExistence type="predicted"/>
<dbReference type="AlphaFoldDB" id="A0AAP8PNS6"/>
<dbReference type="GeneID" id="64982964"/>
<evidence type="ECO:0000313" key="3">
    <source>
        <dbReference type="EMBL" id="PNZ67407.1"/>
    </source>
</evidence>
<comment type="caution">
    <text evidence="3">The sequence shown here is derived from an EMBL/GenBank/DDBJ whole genome shotgun (WGS) entry which is preliminary data.</text>
</comment>
<keyword evidence="1" id="KW-1133">Transmembrane helix</keyword>
<reference evidence="2" key="2">
    <citation type="submission" date="2023-07" db="EMBL/GenBank/DDBJ databases">
        <title>Evaluation of the beneficial properties of pineapple isolates.</title>
        <authorList>
            <person name="Adefiranye O."/>
        </authorList>
    </citation>
    <scope>NUCLEOTIDE SEQUENCE</scope>
    <source>
        <strain evidence="2">PAPLE_T1</strain>
    </source>
</reference>
<dbReference type="RefSeq" id="WP_059107999.1">
    <property type="nucleotide sequence ID" value="NZ_AP024589.1"/>
</dbReference>
<dbReference type="EMBL" id="PPQW01000030">
    <property type="protein sequence ID" value="PNZ67407.1"/>
    <property type="molecule type" value="Genomic_DNA"/>
</dbReference>
<accession>A0AAP8PNS6</accession>
<reference evidence="3 4" key="1">
    <citation type="submission" date="2017-08" db="EMBL/GenBank/DDBJ databases">
        <title>Draft genome sequences of 64 type strains of genus Staph aureus.</title>
        <authorList>
            <person name="Cole K."/>
            <person name="Golubchik T."/>
            <person name="Russell J."/>
            <person name="Foster D."/>
            <person name="Llewelyn M."/>
            <person name="Wilson D."/>
            <person name="Crook D."/>
            <person name="Paul J."/>
        </authorList>
    </citation>
    <scope>NUCLEOTIDE SEQUENCE [LARGE SCALE GENOMIC DNA]</scope>
    <source>
        <strain evidence="3 4">NCTC 12101</strain>
    </source>
</reference>
<evidence type="ECO:0000256" key="1">
    <source>
        <dbReference type="SAM" id="Phobius"/>
    </source>
</evidence>
<evidence type="ECO:0000313" key="4">
    <source>
        <dbReference type="Proteomes" id="UP000242470"/>
    </source>
</evidence>
<dbReference type="Proteomes" id="UP000242470">
    <property type="component" value="Unassembled WGS sequence"/>
</dbReference>
<sequence length="96" mass="10675">MSKYKRFILTLYLGVISLITIGYLLMILIGSIQGNDMKGAALDADNTNHSKFIDSRNDRADTPEPNANEIHLFNSKSNMLPSTLHIITPATLNNKQ</sequence>
<name>A0AAP8PNS6_9STAP</name>
<dbReference type="EMBL" id="JAUHQC010000014">
    <property type="protein sequence ID" value="MDN4534032.1"/>
    <property type="molecule type" value="Genomic_DNA"/>
</dbReference>
<dbReference type="Proteomes" id="UP001171687">
    <property type="component" value="Unassembled WGS sequence"/>
</dbReference>
<protein>
    <submittedName>
        <fullName evidence="3">Uncharacterized protein</fullName>
    </submittedName>
</protein>
<keyword evidence="1" id="KW-0812">Transmembrane</keyword>
<gene>
    <name evidence="3" type="ORF">CD158_06180</name>
    <name evidence="2" type="ORF">QYH67_10760</name>
</gene>
<evidence type="ECO:0000313" key="2">
    <source>
        <dbReference type="EMBL" id="MDN4534032.1"/>
    </source>
</evidence>
<keyword evidence="1" id="KW-0472">Membrane</keyword>